<name>A0AAW8TU01_9ENTE</name>
<dbReference type="EMBL" id="JARQBJ010000001">
    <property type="protein sequence ID" value="MDT2809159.1"/>
    <property type="molecule type" value="Genomic_DNA"/>
</dbReference>
<feature type="transmembrane region" description="Helical" evidence="1">
    <location>
        <begin position="118"/>
        <end position="136"/>
    </location>
</feature>
<proteinExistence type="predicted"/>
<feature type="transmembrane region" description="Helical" evidence="1">
    <location>
        <begin position="7"/>
        <end position="33"/>
    </location>
</feature>
<feature type="transmembrane region" description="Helical" evidence="1">
    <location>
        <begin position="53"/>
        <end position="80"/>
    </location>
</feature>
<gene>
    <name evidence="2" type="ORF">P7H43_01465</name>
</gene>
<dbReference type="RefSeq" id="WP_311834885.1">
    <property type="nucleotide sequence ID" value="NZ_JARQBJ010000001.1"/>
</dbReference>
<reference evidence="2" key="1">
    <citation type="submission" date="2023-03" db="EMBL/GenBank/DDBJ databases">
        <authorList>
            <person name="Shen W."/>
            <person name="Cai J."/>
        </authorList>
    </citation>
    <scope>NUCLEOTIDE SEQUENCE</scope>
    <source>
        <strain evidence="2">B226-2</strain>
    </source>
</reference>
<organism evidence="2 3">
    <name type="scientific">Enterococcus asini</name>
    <dbReference type="NCBI Taxonomy" id="57732"/>
    <lineage>
        <taxon>Bacteria</taxon>
        <taxon>Bacillati</taxon>
        <taxon>Bacillota</taxon>
        <taxon>Bacilli</taxon>
        <taxon>Lactobacillales</taxon>
        <taxon>Enterococcaceae</taxon>
        <taxon>Enterococcus</taxon>
    </lineage>
</organism>
<comment type="caution">
    <text evidence="2">The sequence shown here is derived from an EMBL/GenBank/DDBJ whole genome shotgun (WGS) entry which is preliminary data.</text>
</comment>
<evidence type="ECO:0000313" key="3">
    <source>
        <dbReference type="Proteomes" id="UP001256711"/>
    </source>
</evidence>
<keyword evidence="1" id="KW-1133">Transmembrane helix</keyword>
<dbReference type="AlphaFoldDB" id="A0AAW8TU01"/>
<evidence type="ECO:0000313" key="2">
    <source>
        <dbReference type="EMBL" id="MDT2809159.1"/>
    </source>
</evidence>
<keyword evidence="1" id="KW-0472">Membrane</keyword>
<sequence length="164" mass="18595">MRKSLRFLLNFISLLVIICIITYLAIGLIIFFSNQISFNKEASVINELEKIDYGLFLRVGFATLLVSGTISSVISQIIYFVFKLSEDQLSNLVLRFFKIVAALSVVVPMIFALTKEQFEIATTFISFIAIFSFVMPSKGDINLVKKIRNKDNPNNVSTNKNEKH</sequence>
<protein>
    <submittedName>
        <fullName evidence="2">Uncharacterized protein</fullName>
    </submittedName>
</protein>
<feature type="transmembrane region" description="Helical" evidence="1">
    <location>
        <begin position="92"/>
        <end position="112"/>
    </location>
</feature>
<accession>A0AAW8TU01</accession>
<evidence type="ECO:0000256" key="1">
    <source>
        <dbReference type="SAM" id="Phobius"/>
    </source>
</evidence>
<keyword evidence="1" id="KW-0812">Transmembrane</keyword>
<dbReference type="Proteomes" id="UP001256711">
    <property type="component" value="Unassembled WGS sequence"/>
</dbReference>